<dbReference type="InterPro" id="IPR009072">
    <property type="entry name" value="Histone-fold"/>
</dbReference>
<organism evidence="11 12">
    <name type="scientific">Culter alburnus</name>
    <name type="common">Topmouth culter</name>
    <dbReference type="NCBI Taxonomy" id="194366"/>
    <lineage>
        <taxon>Eukaryota</taxon>
        <taxon>Metazoa</taxon>
        <taxon>Chordata</taxon>
        <taxon>Craniata</taxon>
        <taxon>Vertebrata</taxon>
        <taxon>Euteleostomi</taxon>
        <taxon>Actinopterygii</taxon>
        <taxon>Neopterygii</taxon>
        <taxon>Teleostei</taxon>
        <taxon>Ostariophysi</taxon>
        <taxon>Cypriniformes</taxon>
        <taxon>Xenocyprididae</taxon>
        <taxon>Xenocypridinae</taxon>
        <taxon>Culter</taxon>
    </lineage>
</organism>
<evidence type="ECO:0000259" key="10">
    <source>
        <dbReference type="PROSITE" id="PS50102"/>
    </source>
</evidence>
<dbReference type="PANTHER" id="PTHR28680:SF1">
    <property type="entry name" value="CENTROMERE PROTEIN X"/>
    <property type="match status" value="1"/>
</dbReference>
<dbReference type="CDD" id="cd22921">
    <property type="entry name" value="HFD_CENP-X"/>
    <property type="match status" value="1"/>
</dbReference>
<dbReference type="Pfam" id="PF00076">
    <property type="entry name" value="RRM_1"/>
    <property type="match status" value="1"/>
</dbReference>
<dbReference type="GO" id="GO:0003677">
    <property type="term" value="F:DNA binding"/>
    <property type="evidence" value="ECO:0007669"/>
    <property type="project" value="UniProtKB-KW"/>
</dbReference>
<dbReference type="PANTHER" id="PTHR28680">
    <property type="entry name" value="CENTROMERE PROTEIN X"/>
    <property type="match status" value="1"/>
</dbReference>
<dbReference type="Gene3D" id="6.10.130.30">
    <property type="match status" value="1"/>
</dbReference>
<comment type="caution">
    <text evidence="11">The sequence shown here is derived from an EMBL/GenBank/DDBJ whole genome shotgun (WGS) entry which is preliminary data.</text>
</comment>
<reference evidence="11 12" key="1">
    <citation type="submission" date="2024-05" db="EMBL/GenBank/DDBJ databases">
        <title>A high-quality chromosomal-level genome assembly of Topmouth culter (Culter alburnus).</title>
        <authorList>
            <person name="Zhao H."/>
        </authorList>
    </citation>
    <scope>NUCLEOTIDE SEQUENCE [LARGE SCALE GENOMIC DNA]</scope>
    <source>
        <strain evidence="11">CATC2023</strain>
        <tissue evidence="11">Muscle</tissue>
    </source>
</reference>
<comment type="subcellular location">
    <subcellularLocation>
        <location evidence="1">Nucleus</location>
    </subcellularLocation>
</comment>
<dbReference type="GO" id="GO:0031297">
    <property type="term" value="P:replication fork processing"/>
    <property type="evidence" value="ECO:0007669"/>
    <property type="project" value="TreeGrafter"/>
</dbReference>
<proteinExistence type="inferred from homology"/>
<keyword evidence="12" id="KW-1185">Reference proteome</keyword>
<evidence type="ECO:0000256" key="9">
    <source>
        <dbReference type="PROSITE-ProRule" id="PRU00176"/>
    </source>
</evidence>
<evidence type="ECO:0000256" key="1">
    <source>
        <dbReference type="ARBA" id="ARBA00004123"/>
    </source>
</evidence>
<dbReference type="InterPro" id="IPR018552">
    <property type="entry name" value="CENP-X"/>
</dbReference>
<dbReference type="Proteomes" id="UP001479290">
    <property type="component" value="Unassembled WGS sequence"/>
</dbReference>
<evidence type="ECO:0000256" key="3">
    <source>
        <dbReference type="ARBA" id="ARBA00016388"/>
    </source>
</evidence>
<keyword evidence="7" id="KW-0539">Nucleus</keyword>
<evidence type="ECO:0000256" key="6">
    <source>
        <dbReference type="ARBA" id="ARBA00023204"/>
    </source>
</evidence>
<evidence type="ECO:0000256" key="7">
    <source>
        <dbReference type="ARBA" id="ARBA00023242"/>
    </source>
</evidence>
<evidence type="ECO:0000313" key="12">
    <source>
        <dbReference type="Proteomes" id="UP001479290"/>
    </source>
</evidence>
<comment type="similarity">
    <text evidence="2">Belongs to the CENP-X/MHF2 family.</text>
</comment>
<dbReference type="Gene3D" id="3.30.70.330">
    <property type="match status" value="1"/>
</dbReference>
<evidence type="ECO:0000256" key="8">
    <source>
        <dbReference type="ARBA" id="ARBA00047146"/>
    </source>
</evidence>
<dbReference type="GO" id="GO:0006281">
    <property type="term" value="P:DNA repair"/>
    <property type="evidence" value="ECO:0007669"/>
    <property type="project" value="UniProtKB-KW"/>
</dbReference>
<dbReference type="GO" id="GO:0000712">
    <property type="term" value="P:resolution of meiotic recombination intermediates"/>
    <property type="evidence" value="ECO:0007669"/>
    <property type="project" value="TreeGrafter"/>
</dbReference>
<dbReference type="GO" id="GO:0003723">
    <property type="term" value="F:RNA binding"/>
    <property type="evidence" value="ECO:0007669"/>
    <property type="project" value="UniProtKB-UniRule"/>
</dbReference>
<dbReference type="AlphaFoldDB" id="A0AAW2B0B7"/>
<evidence type="ECO:0000256" key="2">
    <source>
        <dbReference type="ARBA" id="ARBA00009359"/>
    </source>
</evidence>
<keyword evidence="4" id="KW-0227">DNA damage</keyword>
<feature type="non-terminal residue" evidence="11">
    <location>
        <position position="170"/>
    </location>
</feature>
<dbReference type="SMART" id="SM00360">
    <property type="entry name" value="RRM"/>
    <property type="match status" value="1"/>
</dbReference>
<dbReference type="Pfam" id="PF09415">
    <property type="entry name" value="CENP-X"/>
    <property type="match status" value="1"/>
</dbReference>
<evidence type="ECO:0000256" key="5">
    <source>
        <dbReference type="ARBA" id="ARBA00023125"/>
    </source>
</evidence>
<dbReference type="PROSITE" id="PS50102">
    <property type="entry name" value="RRM"/>
    <property type="match status" value="1"/>
</dbReference>
<dbReference type="InterPro" id="IPR000504">
    <property type="entry name" value="RRM_dom"/>
</dbReference>
<comment type="subunit">
    <text evidence="8">Heterodimer with CENPX, sometimes called MHF; this interaction stabilizes both partners. MHF heterodimers can assemble to form tetrameric structures. MHF also coassemble with CENPT-CENPW heterodimers at centromeres to form the tetrameric CENP-T-W-S-X complex. Forms a discrete complex with FANCM and CENPX, called FANCM-MHF; this interaction, probably mediated by direct binding between CENPS and FANCM, leads to synergistic activation of double-stranded DNA binding and strongly stimulates FANCM-mediated DNA remodeling. Recruited by FANCM to the Fanconi anemia (FA) core complex, which consists of CENPS, CENPX, FANCA, FANCB, FANCC, FANCE, FANCF, FANCG, FANCL, FANCM, FAAP24 and FAAP100. The FA core complex associates with Bloom syndrome (BLM) complex, which consists of at least BLM, DNA topoisomerase 3-alpha (TOP3A), RMI1/BLAP75, RPA1/RPA70 and RPA2/RPA32. The super complex between FA and BLM is called BRAFT.</text>
</comment>
<dbReference type="SUPFAM" id="SSF47113">
    <property type="entry name" value="Histone-fold"/>
    <property type="match status" value="1"/>
</dbReference>
<dbReference type="GO" id="GO:0046982">
    <property type="term" value="F:protein heterodimerization activity"/>
    <property type="evidence" value="ECO:0007669"/>
    <property type="project" value="InterPro"/>
</dbReference>
<sequence length="170" mass="19017">MESTQPLYICISEENKEFLNSGEWDYGIVVTDLNPYVTKSELQSFFQTFGTITECNIKIDKSSGWPKGVGFVRYSSSKEAEAAQADGPHNLGGFPIWINRVVTPKETVAKLLTLSFKEDKTKVSSDAVILVAEMLKVFVEEATRRAVKQASSEDCDTVDIEHFEKILPQL</sequence>
<evidence type="ECO:0000313" key="11">
    <source>
        <dbReference type="EMBL" id="KAK9978259.1"/>
    </source>
</evidence>
<gene>
    <name evidence="11" type="ORF">ABG768_020018</name>
</gene>
<dbReference type="Gene3D" id="1.20.5.4980">
    <property type="match status" value="1"/>
</dbReference>
<dbReference type="EMBL" id="JAWDJR010000003">
    <property type="protein sequence ID" value="KAK9978259.1"/>
    <property type="molecule type" value="Genomic_DNA"/>
</dbReference>
<dbReference type="GO" id="GO:0043240">
    <property type="term" value="C:Fanconi anaemia nuclear complex"/>
    <property type="evidence" value="ECO:0007669"/>
    <property type="project" value="TreeGrafter"/>
</dbReference>
<feature type="domain" description="RRM" evidence="10">
    <location>
        <begin position="26"/>
        <end position="119"/>
    </location>
</feature>
<keyword evidence="6" id="KW-0234">DNA repair</keyword>
<dbReference type="GO" id="GO:0071821">
    <property type="term" value="C:FANCM-MHF complex"/>
    <property type="evidence" value="ECO:0007669"/>
    <property type="project" value="TreeGrafter"/>
</dbReference>
<keyword evidence="9" id="KW-0694">RNA-binding</keyword>
<dbReference type="GO" id="GO:0051382">
    <property type="term" value="P:kinetochore assembly"/>
    <property type="evidence" value="ECO:0007669"/>
    <property type="project" value="InterPro"/>
</dbReference>
<dbReference type="InterPro" id="IPR012677">
    <property type="entry name" value="Nucleotide-bd_a/b_plait_sf"/>
</dbReference>
<dbReference type="SUPFAM" id="SSF54928">
    <property type="entry name" value="RNA-binding domain, RBD"/>
    <property type="match status" value="1"/>
</dbReference>
<keyword evidence="5" id="KW-0238">DNA-binding</keyword>
<name>A0AAW2B0B7_CULAL</name>
<accession>A0AAW2B0B7</accession>
<dbReference type="InterPro" id="IPR035979">
    <property type="entry name" value="RBD_domain_sf"/>
</dbReference>
<protein>
    <recommendedName>
        <fullName evidence="3">Centromere protein X</fullName>
    </recommendedName>
</protein>
<evidence type="ECO:0000256" key="4">
    <source>
        <dbReference type="ARBA" id="ARBA00022763"/>
    </source>
</evidence>